<keyword evidence="5 7" id="KW-1133">Transmembrane helix</keyword>
<dbReference type="InterPro" id="IPR020846">
    <property type="entry name" value="MFS_dom"/>
</dbReference>
<feature type="transmembrane region" description="Helical" evidence="7">
    <location>
        <begin position="120"/>
        <end position="140"/>
    </location>
</feature>
<feature type="transmembrane region" description="Helical" evidence="7">
    <location>
        <begin position="268"/>
        <end position="288"/>
    </location>
</feature>
<protein>
    <submittedName>
        <fullName evidence="9">MFS transporter</fullName>
    </submittedName>
</protein>
<dbReference type="RefSeq" id="WP_204300067.1">
    <property type="nucleotide sequence ID" value="NZ_BAAAGQ010000017.1"/>
</dbReference>
<gene>
    <name evidence="9" type="ORF">Aca07nite_72650</name>
</gene>
<name>A0ABQ3WUL3_9ACTN</name>
<evidence type="ECO:0000256" key="2">
    <source>
        <dbReference type="ARBA" id="ARBA00022448"/>
    </source>
</evidence>
<comment type="caution">
    <text evidence="9">The sequence shown here is derived from an EMBL/GenBank/DDBJ whole genome shotgun (WGS) entry which is preliminary data.</text>
</comment>
<comment type="subcellular location">
    <subcellularLocation>
        <location evidence="1">Cell membrane</location>
        <topology evidence="1">Multi-pass membrane protein</topology>
    </subcellularLocation>
</comment>
<accession>A0ABQ3WUL3</accession>
<organism evidence="9">
    <name type="scientific">Actinoplanes campanulatus</name>
    <dbReference type="NCBI Taxonomy" id="113559"/>
    <lineage>
        <taxon>Bacteria</taxon>
        <taxon>Bacillati</taxon>
        <taxon>Actinomycetota</taxon>
        <taxon>Actinomycetes</taxon>
        <taxon>Micromonosporales</taxon>
        <taxon>Micromonosporaceae</taxon>
        <taxon>Actinoplanes</taxon>
    </lineage>
</organism>
<sequence length="431" mass="45572">MAASSSSPLSSLRDKFGLPNMARHRNLASAALIDSLGTGMLLAFVVVYFAETTTLSLPAIGGAITIARLIAAPTAMVVGAMSDRFGARRVALVGNLISAAGYVGFLAADSLWEVVTVTMLTQVGAATYWTCSTGLVALAAEGTERTRWFATLHTLRNVGLGAGGALGALLVGSGDGNLGLRLLVVANVISYLVAAFLLARWRPAERKTEEPASEAAGPTEATSRYSTVLRDGRYMLLVTINVVFVFAALVLSLLIGLYVIEALHEDPWIAGALLLLNSAQVALTQTVVSRWMERFRATRVIAVSCLVNAAAFGLFAMLGMAPSWLVLAGLVAATVLYTIAETTATPLYENLSVALAPDDTRGRYLAVYQLSWTFGQTTAPVLLTFLLARESWLPWVFLAVLSVIAAPAVLLLERLINSRRSDQAAVAGVPA</sequence>
<feature type="domain" description="Major facilitator superfamily (MFS) profile" evidence="8">
    <location>
        <begin position="23"/>
        <end position="417"/>
    </location>
</feature>
<feature type="transmembrane region" description="Helical" evidence="7">
    <location>
        <begin position="90"/>
        <end position="108"/>
    </location>
</feature>
<evidence type="ECO:0000256" key="1">
    <source>
        <dbReference type="ARBA" id="ARBA00004651"/>
    </source>
</evidence>
<evidence type="ECO:0000256" key="7">
    <source>
        <dbReference type="SAM" id="Phobius"/>
    </source>
</evidence>
<dbReference type="InterPro" id="IPR011701">
    <property type="entry name" value="MFS"/>
</dbReference>
<feature type="transmembrane region" description="Helical" evidence="7">
    <location>
        <begin position="300"/>
        <end position="318"/>
    </location>
</feature>
<dbReference type="SUPFAM" id="SSF103473">
    <property type="entry name" value="MFS general substrate transporter"/>
    <property type="match status" value="1"/>
</dbReference>
<feature type="transmembrane region" description="Helical" evidence="7">
    <location>
        <begin position="152"/>
        <end position="172"/>
    </location>
</feature>
<dbReference type="PANTHER" id="PTHR23517:SF2">
    <property type="entry name" value="MULTIDRUG RESISTANCE PROTEIN MDTH"/>
    <property type="match status" value="1"/>
</dbReference>
<dbReference type="PROSITE" id="PS50850">
    <property type="entry name" value="MFS"/>
    <property type="match status" value="1"/>
</dbReference>
<dbReference type="EMBL" id="BOMF01000138">
    <property type="protein sequence ID" value="GID49990.1"/>
    <property type="molecule type" value="Genomic_DNA"/>
</dbReference>
<feature type="transmembrane region" description="Helical" evidence="7">
    <location>
        <begin position="55"/>
        <end position="78"/>
    </location>
</feature>
<feature type="transmembrane region" description="Helical" evidence="7">
    <location>
        <begin position="234"/>
        <end position="256"/>
    </location>
</feature>
<dbReference type="Pfam" id="PF07690">
    <property type="entry name" value="MFS_1"/>
    <property type="match status" value="1"/>
</dbReference>
<proteinExistence type="predicted"/>
<keyword evidence="3" id="KW-1003">Cell membrane</keyword>
<feature type="transmembrane region" description="Helical" evidence="7">
    <location>
        <begin position="392"/>
        <end position="412"/>
    </location>
</feature>
<keyword evidence="4 7" id="KW-0812">Transmembrane</keyword>
<dbReference type="InterPro" id="IPR036259">
    <property type="entry name" value="MFS_trans_sf"/>
</dbReference>
<keyword evidence="6 7" id="KW-0472">Membrane</keyword>
<feature type="transmembrane region" description="Helical" evidence="7">
    <location>
        <begin position="27"/>
        <end position="49"/>
    </location>
</feature>
<evidence type="ECO:0000313" key="9">
    <source>
        <dbReference type="EMBL" id="GID49990.1"/>
    </source>
</evidence>
<dbReference type="Gene3D" id="1.20.1250.20">
    <property type="entry name" value="MFS general substrate transporter like domains"/>
    <property type="match status" value="1"/>
</dbReference>
<evidence type="ECO:0000259" key="8">
    <source>
        <dbReference type="PROSITE" id="PS50850"/>
    </source>
</evidence>
<dbReference type="InterPro" id="IPR050171">
    <property type="entry name" value="MFS_Transporters"/>
</dbReference>
<evidence type="ECO:0000256" key="4">
    <source>
        <dbReference type="ARBA" id="ARBA00022692"/>
    </source>
</evidence>
<keyword evidence="2" id="KW-0813">Transport</keyword>
<reference evidence="9" key="1">
    <citation type="submission" date="2021-01" db="EMBL/GenBank/DDBJ databases">
        <title>Whole genome shotgun sequence of Actinoplanes capillaceus NBRC 16408.</title>
        <authorList>
            <person name="Komaki H."/>
            <person name="Tamura T."/>
        </authorList>
    </citation>
    <scope>NUCLEOTIDE SEQUENCE [LARGE SCALE GENOMIC DNA]</scope>
    <source>
        <strain evidence="9">NBRC 16408</strain>
    </source>
</reference>
<evidence type="ECO:0000256" key="6">
    <source>
        <dbReference type="ARBA" id="ARBA00023136"/>
    </source>
</evidence>
<feature type="transmembrane region" description="Helical" evidence="7">
    <location>
        <begin position="178"/>
        <end position="199"/>
    </location>
</feature>
<evidence type="ECO:0000256" key="5">
    <source>
        <dbReference type="ARBA" id="ARBA00022989"/>
    </source>
</evidence>
<evidence type="ECO:0000256" key="3">
    <source>
        <dbReference type="ARBA" id="ARBA00022475"/>
    </source>
</evidence>
<dbReference type="PANTHER" id="PTHR23517">
    <property type="entry name" value="RESISTANCE PROTEIN MDTM, PUTATIVE-RELATED-RELATED"/>
    <property type="match status" value="1"/>
</dbReference>